<name>A0A381NG62_9ZZZZ</name>
<dbReference type="Gene3D" id="3.55.40.20">
    <property type="entry name" value="Iron/manganese superoxide dismutase, C-terminal domain"/>
    <property type="match status" value="1"/>
</dbReference>
<dbReference type="FunFam" id="3.55.40.20:FF:000001">
    <property type="entry name" value="Superoxide dismutase"/>
    <property type="match status" value="1"/>
</dbReference>
<dbReference type="PANTHER" id="PTHR43595:SF2">
    <property type="entry name" value="SMALL RIBOSOMAL SUBUNIT PROTEIN MS42"/>
    <property type="match status" value="1"/>
</dbReference>
<comment type="similarity">
    <text evidence="1">Belongs to the iron/manganese superoxide dismutase family.</text>
</comment>
<dbReference type="GO" id="GO:0004784">
    <property type="term" value="F:superoxide dismutase activity"/>
    <property type="evidence" value="ECO:0007669"/>
    <property type="project" value="UniProtKB-EC"/>
</dbReference>
<dbReference type="Pfam" id="PF02777">
    <property type="entry name" value="Sod_Fe_C"/>
    <property type="match status" value="1"/>
</dbReference>
<dbReference type="PANTHER" id="PTHR43595">
    <property type="entry name" value="37S RIBOSOMAL PROTEIN S26, MITOCHONDRIAL"/>
    <property type="match status" value="1"/>
</dbReference>
<reference evidence="7" key="1">
    <citation type="submission" date="2018-05" db="EMBL/GenBank/DDBJ databases">
        <authorList>
            <person name="Lanie J.A."/>
            <person name="Ng W.-L."/>
            <person name="Kazmierczak K.M."/>
            <person name="Andrzejewski T.M."/>
            <person name="Davidsen T.M."/>
            <person name="Wayne K.J."/>
            <person name="Tettelin H."/>
            <person name="Glass J.I."/>
            <person name="Rusch D."/>
            <person name="Podicherti R."/>
            <person name="Tsui H.-C.T."/>
            <person name="Winkler M.E."/>
        </authorList>
    </citation>
    <scope>NUCLEOTIDE SEQUENCE</scope>
</reference>
<feature type="domain" description="Manganese/iron superoxide dismutase N-terminal" evidence="5">
    <location>
        <begin position="5"/>
        <end position="91"/>
    </location>
</feature>
<dbReference type="FunFam" id="1.10.287.990:FF:000001">
    <property type="entry name" value="Superoxide dismutase"/>
    <property type="match status" value="1"/>
</dbReference>
<dbReference type="PIRSF" id="PIRSF000349">
    <property type="entry name" value="SODismutase"/>
    <property type="match status" value="1"/>
</dbReference>
<evidence type="ECO:0000256" key="2">
    <source>
        <dbReference type="ARBA" id="ARBA00012682"/>
    </source>
</evidence>
<dbReference type="PRINTS" id="PR01703">
    <property type="entry name" value="MNSODISMTASE"/>
</dbReference>
<dbReference type="InterPro" id="IPR019831">
    <property type="entry name" value="Mn/Fe_SOD_N"/>
</dbReference>
<dbReference type="Pfam" id="PF00081">
    <property type="entry name" value="Sod_Fe_N"/>
    <property type="match status" value="1"/>
</dbReference>
<sequence>MAYPFELPDLGYDHDALEPYIDARTMGIHHGKHHAAYTSNLNAALADHADFHSHSVEDLLSDIDALPESIRGAVRNNGGGYANHALFWSIMTPGGTDSPSGDLSLAIDNAFGSLDDFKSKFQATAGGQFGSGWGWLCVDDDGAACCFSTANQDSPLMRGMTPILGVDVWEHAYYLNYQNRRPDYLSAWWNVVNWDVVAQLYSATEG</sequence>
<dbReference type="GO" id="GO:0005737">
    <property type="term" value="C:cytoplasm"/>
    <property type="evidence" value="ECO:0007669"/>
    <property type="project" value="TreeGrafter"/>
</dbReference>
<dbReference type="AlphaFoldDB" id="A0A381NG62"/>
<dbReference type="EC" id="1.15.1.1" evidence="2"/>
<dbReference type="InterPro" id="IPR019833">
    <property type="entry name" value="Mn/Fe_SOD_BS"/>
</dbReference>
<dbReference type="EMBL" id="UINC01000333">
    <property type="protein sequence ID" value="SUZ53531.1"/>
    <property type="molecule type" value="Genomic_DNA"/>
</dbReference>
<dbReference type="InterPro" id="IPR036324">
    <property type="entry name" value="Mn/Fe_SOD_N_sf"/>
</dbReference>
<organism evidence="7">
    <name type="scientific">marine metagenome</name>
    <dbReference type="NCBI Taxonomy" id="408172"/>
    <lineage>
        <taxon>unclassified sequences</taxon>
        <taxon>metagenomes</taxon>
        <taxon>ecological metagenomes</taxon>
    </lineage>
</organism>
<gene>
    <name evidence="7" type="ORF">METZ01_LOCUS6385</name>
</gene>
<dbReference type="InterPro" id="IPR036314">
    <property type="entry name" value="SOD_C_sf"/>
</dbReference>
<evidence type="ECO:0000259" key="6">
    <source>
        <dbReference type="Pfam" id="PF02777"/>
    </source>
</evidence>
<proteinExistence type="inferred from homology"/>
<evidence type="ECO:0000313" key="7">
    <source>
        <dbReference type="EMBL" id="SUZ53531.1"/>
    </source>
</evidence>
<protein>
    <recommendedName>
        <fullName evidence="2">superoxide dismutase</fullName>
        <ecNumber evidence="2">1.15.1.1</ecNumber>
    </recommendedName>
</protein>
<dbReference type="Gene3D" id="1.10.287.990">
    <property type="entry name" value="Fe,Mn superoxide dismutase (SOD) domain"/>
    <property type="match status" value="1"/>
</dbReference>
<evidence type="ECO:0000259" key="5">
    <source>
        <dbReference type="Pfam" id="PF00081"/>
    </source>
</evidence>
<evidence type="ECO:0000256" key="4">
    <source>
        <dbReference type="ARBA" id="ARBA00023002"/>
    </source>
</evidence>
<dbReference type="InterPro" id="IPR001189">
    <property type="entry name" value="Mn/Fe_SOD"/>
</dbReference>
<dbReference type="SUPFAM" id="SSF54719">
    <property type="entry name" value="Fe,Mn superoxide dismutase (SOD), C-terminal domain"/>
    <property type="match status" value="1"/>
</dbReference>
<keyword evidence="3" id="KW-0479">Metal-binding</keyword>
<accession>A0A381NG62</accession>
<dbReference type="SUPFAM" id="SSF46609">
    <property type="entry name" value="Fe,Mn superoxide dismutase (SOD), N-terminal domain"/>
    <property type="match status" value="1"/>
</dbReference>
<dbReference type="PROSITE" id="PS00088">
    <property type="entry name" value="SOD_MN"/>
    <property type="match status" value="1"/>
</dbReference>
<keyword evidence="4" id="KW-0560">Oxidoreductase</keyword>
<feature type="domain" description="Manganese/iron superoxide dismutase C-terminal" evidence="6">
    <location>
        <begin position="99"/>
        <end position="199"/>
    </location>
</feature>
<dbReference type="InterPro" id="IPR019832">
    <property type="entry name" value="Mn/Fe_SOD_C"/>
</dbReference>
<evidence type="ECO:0000256" key="3">
    <source>
        <dbReference type="ARBA" id="ARBA00022723"/>
    </source>
</evidence>
<evidence type="ECO:0000256" key="1">
    <source>
        <dbReference type="ARBA" id="ARBA00008714"/>
    </source>
</evidence>
<dbReference type="GO" id="GO:0046872">
    <property type="term" value="F:metal ion binding"/>
    <property type="evidence" value="ECO:0007669"/>
    <property type="project" value="UniProtKB-KW"/>
</dbReference>